<dbReference type="EMBL" id="UINC01002675">
    <property type="protein sequence ID" value="SUZ99162.1"/>
    <property type="molecule type" value="Genomic_DNA"/>
</dbReference>
<evidence type="ECO:0000256" key="1">
    <source>
        <dbReference type="ARBA" id="ARBA00022801"/>
    </source>
</evidence>
<dbReference type="InterPro" id="IPR036380">
    <property type="entry name" value="Isochorismatase-like_sf"/>
</dbReference>
<feature type="domain" description="Isochorismatase-like" evidence="2">
    <location>
        <begin position="1"/>
        <end position="168"/>
    </location>
</feature>
<dbReference type="Pfam" id="PF00857">
    <property type="entry name" value="Isochorismatase"/>
    <property type="match status" value="1"/>
</dbReference>
<sequence length="175" mass="19372">MQNAMLHPDGENYYPDAGAVIEPVLKLIETARQNKTLIVHVADRHREGYADYEHKRLPNHGVTGGFDAEFFDGFGPAKGSLEVEIVKRRYSAFFATELALFLAEQQIDQVIIAGVKTNVCVRATAQDAFAYGFNVVVPREATNSNRPHLATASLEDIDRYIGKVVTLDDAVHILS</sequence>
<gene>
    <name evidence="3" type="ORF">METZ01_LOCUS52016</name>
</gene>
<dbReference type="AlphaFoldDB" id="A0A381S4Z0"/>
<dbReference type="SUPFAM" id="SSF52499">
    <property type="entry name" value="Isochorismatase-like hydrolases"/>
    <property type="match status" value="1"/>
</dbReference>
<keyword evidence="1" id="KW-0378">Hydrolase</keyword>
<accession>A0A381S4Z0</accession>
<dbReference type="InterPro" id="IPR000868">
    <property type="entry name" value="Isochorismatase-like_dom"/>
</dbReference>
<dbReference type="InterPro" id="IPR050272">
    <property type="entry name" value="Isochorismatase-like_hydrls"/>
</dbReference>
<dbReference type="GO" id="GO:0016787">
    <property type="term" value="F:hydrolase activity"/>
    <property type="evidence" value="ECO:0007669"/>
    <property type="project" value="UniProtKB-KW"/>
</dbReference>
<dbReference type="Gene3D" id="3.40.50.850">
    <property type="entry name" value="Isochorismatase-like"/>
    <property type="match status" value="1"/>
</dbReference>
<organism evidence="3">
    <name type="scientific">marine metagenome</name>
    <dbReference type="NCBI Taxonomy" id="408172"/>
    <lineage>
        <taxon>unclassified sequences</taxon>
        <taxon>metagenomes</taxon>
        <taxon>ecological metagenomes</taxon>
    </lineage>
</organism>
<reference evidence="3" key="1">
    <citation type="submission" date="2018-05" db="EMBL/GenBank/DDBJ databases">
        <authorList>
            <person name="Lanie J.A."/>
            <person name="Ng W.-L."/>
            <person name="Kazmierczak K.M."/>
            <person name="Andrzejewski T.M."/>
            <person name="Davidsen T.M."/>
            <person name="Wayne K.J."/>
            <person name="Tettelin H."/>
            <person name="Glass J.I."/>
            <person name="Rusch D."/>
            <person name="Podicherti R."/>
            <person name="Tsui H.-C.T."/>
            <person name="Winkler M.E."/>
        </authorList>
    </citation>
    <scope>NUCLEOTIDE SEQUENCE</scope>
</reference>
<proteinExistence type="predicted"/>
<protein>
    <recommendedName>
        <fullName evidence="2">Isochorismatase-like domain-containing protein</fullName>
    </recommendedName>
</protein>
<evidence type="ECO:0000259" key="2">
    <source>
        <dbReference type="Pfam" id="PF00857"/>
    </source>
</evidence>
<dbReference type="PANTHER" id="PTHR43540:SF6">
    <property type="entry name" value="ISOCHORISMATASE-LIKE DOMAIN-CONTAINING PROTEIN"/>
    <property type="match status" value="1"/>
</dbReference>
<name>A0A381S4Z0_9ZZZZ</name>
<dbReference type="CDD" id="cd00431">
    <property type="entry name" value="cysteine_hydrolases"/>
    <property type="match status" value="1"/>
</dbReference>
<evidence type="ECO:0000313" key="3">
    <source>
        <dbReference type="EMBL" id="SUZ99162.1"/>
    </source>
</evidence>
<dbReference type="PANTHER" id="PTHR43540">
    <property type="entry name" value="PEROXYUREIDOACRYLATE/UREIDOACRYLATE AMIDOHYDROLASE-RELATED"/>
    <property type="match status" value="1"/>
</dbReference>